<name>A2FMB8_TRIV3</name>
<evidence type="ECO:0000256" key="6">
    <source>
        <dbReference type="PROSITE-ProRule" id="PRU10141"/>
    </source>
</evidence>
<dbReference type="AlphaFoldDB" id="A2FMB8"/>
<dbReference type="PROSITE" id="PS01351">
    <property type="entry name" value="MAPK"/>
    <property type="match status" value="1"/>
</dbReference>
<comment type="activity regulation">
    <text evidence="8">Activated by threonine and tyrosine phosphorylation.</text>
</comment>
<dbReference type="PROSITE" id="PS00108">
    <property type="entry name" value="PROTEIN_KINASE_ST"/>
    <property type="match status" value="1"/>
</dbReference>
<feature type="binding site" evidence="6">
    <location>
        <position position="50"/>
    </location>
    <ligand>
        <name>ATP</name>
        <dbReference type="ChEBI" id="CHEBI:30616"/>
    </ligand>
</feature>
<dbReference type="EMBL" id="DS113884">
    <property type="protein sequence ID" value="EAX93935.1"/>
    <property type="molecule type" value="Genomic_DNA"/>
</dbReference>
<dbReference type="STRING" id="5722.A2FMB8"/>
<dbReference type="FunCoup" id="A2FMB8">
    <property type="interactions" value="785"/>
</dbReference>
<dbReference type="FunFam" id="1.10.510.10:FF:000098">
    <property type="entry name" value="Mitogen-activated protein kinase 1"/>
    <property type="match status" value="1"/>
</dbReference>
<sequence length="357" mass="41249">MELPHLKICLEDIEAEAGGRYKVLNIIGRGSYGVVLLAIDNQTGKHVALKQLQRIFTTVTDAKRVLREIRILSSLNNENITNITDVVTYPDYSKFSTLIVVSDIMDTDLYKLLISNVDLSLDYRKYFAYQIIRGLKYIHSANILHRDLKPSNILVNSNSELKITDFGLARVLDQEEGGEPLSEYVTTRWYRAPEILLNYGTYGPAIDIWSTGCILAEIILRRPLFPGNGTLHQLQLIQDFLGSPTEQDLELLRNPKARQFMESLPPKDPVDWHQIFTNSPEEEIDLISKMLTWDPRKRITVLDALEHPFLDEYHDPVDEPSAFPMDGFEFDREDITMEEIRETLWREILRFHPEFAK</sequence>
<dbReference type="InterPro" id="IPR050117">
    <property type="entry name" value="MAPK"/>
</dbReference>
<dbReference type="GO" id="GO:0004707">
    <property type="term" value="F:MAP kinase activity"/>
    <property type="evidence" value="ECO:0007669"/>
    <property type="project" value="UniProtKB-EC"/>
</dbReference>
<gene>
    <name evidence="10" type="ORF">TVAG_307130</name>
</gene>
<keyword evidence="11" id="KW-1185">Reference proteome</keyword>
<evidence type="ECO:0000256" key="4">
    <source>
        <dbReference type="ARBA" id="ARBA00022777"/>
    </source>
</evidence>
<dbReference type="InterPro" id="IPR008271">
    <property type="entry name" value="Ser/Thr_kinase_AS"/>
</dbReference>
<dbReference type="Pfam" id="PF00069">
    <property type="entry name" value="Pkinase"/>
    <property type="match status" value="1"/>
</dbReference>
<keyword evidence="3 6" id="KW-0547">Nucleotide-binding</keyword>
<keyword evidence="8" id="KW-0460">Magnesium</keyword>
<evidence type="ECO:0000256" key="2">
    <source>
        <dbReference type="ARBA" id="ARBA00022679"/>
    </source>
</evidence>
<dbReference type="PROSITE" id="PS50011">
    <property type="entry name" value="PROTEIN_KINASE_DOM"/>
    <property type="match status" value="1"/>
</dbReference>
<evidence type="ECO:0000259" key="9">
    <source>
        <dbReference type="PROSITE" id="PS50011"/>
    </source>
</evidence>
<dbReference type="InterPro" id="IPR003527">
    <property type="entry name" value="MAP_kinase_CS"/>
</dbReference>
<dbReference type="eggNOG" id="KOG0660">
    <property type="taxonomic scope" value="Eukaryota"/>
</dbReference>
<evidence type="ECO:0000256" key="1">
    <source>
        <dbReference type="ARBA" id="ARBA00022527"/>
    </source>
</evidence>
<dbReference type="SUPFAM" id="SSF56112">
    <property type="entry name" value="Protein kinase-like (PK-like)"/>
    <property type="match status" value="1"/>
</dbReference>
<evidence type="ECO:0000313" key="11">
    <source>
        <dbReference type="Proteomes" id="UP000001542"/>
    </source>
</evidence>
<dbReference type="SMART" id="SM00220">
    <property type="entry name" value="S_TKc"/>
    <property type="match status" value="1"/>
</dbReference>
<dbReference type="Gene3D" id="3.30.200.20">
    <property type="entry name" value="Phosphorylase Kinase, domain 1"/>
    <property type="match status" value="1"/>
</dbReference>
<protein>
    <recommendedName>
        <fullName evidence="8">Mitogen-activated protein kinase</fullName>
        <ecNumber evidence="8">2.7.11.24</ecNumber>
    </recommendedName>
</protein>
<organism evidence="10 11">
    <name type="scientific">Trichomonas vaginalis (strain ATCC PRA-98 / G3)</name>
    <dbReference type="NCBI Taxonomy" id="412133"/>
    <lineage>
        <taxon>Eukaryota</taxon>
        <taxon>Metamonada</taxon>
        <taxon>Parabasalia</taxon>
        <taxon>Trichomonadida</taxon>
        <taxon>Trichomonadidae</taxon>
        <taxon>Trichomonas</taxon>
    </lineage>
</organism>
<comment type="cofactor">
    <cofactor evidence="8">
        <name>Mg(2+)</name>
        <dbReference type="ChEBI" id="CHEBI:18420"/>
    </cofactor>
</comment>
<reference evidence="10" key="2">
    <citation type="journal article" date="2007" name="Science">
        <title>Draft genome sequence of the sexually transmitted pathogen Trichomonas vaginalis.</title>
        <authorList>
            <person name="Carlton J.M."/>
            <person name="Hirt R.P."/>
            <person name="Silva J.C."/>
            <person name="Delcher A.L."/>
            <person name="Schatz M."/>
            <person name="Zhao Q."/>
            <person name="Wortman J.R."/>
            <person name="Bidwell S.L."/>
            <person name="Alsmark U.C.M."/>
            <person name="Besteiro S."/>
            <person name="Sicheritz-Ponten T."/>
            <person name="Noel C.J."/>
            <person name="Dacks J.B."/>
            <person name="Foster P.G."/>
            <person name="Simillion C."/>
            <person name="Van de Peer Y."/>
            <person name="Miranda-Saavedra D."/>
            <person name="Barton G.J."/>
            <person name="Westrop G.D."/>
            <person name="Mueller S."/>
            <person name="Dessi D."/>
            <person name="Fiori P.L."/>
            <person name="Ren Q."/>
            <person name="Paulsen I."/>
            <person name="Zhang H."/>
            <person name="Bastida-Corcuera F.D."/>
            <person name="Simoes-Barbosa A."/>
            <person name="Brown M.T."/>
            <person name="Hayes R.D."/>
            <person name="Mukherjee M."/>
            <person name="Okumura C.Y."/>
            <person name="Schneider R."/>
            <person name="Smith A.J."/>
            <person name="Vanacova S."/>
            <person name="Villalvazo M."/>
            <person name="Haas B.J."/>
            <person name="Pertea M."/>
            <person name="Feldblyum T.V."/>
            <person name="Utterback T.R."/>
            <person name="Shu C.L."/>
            <person name="Osoegawa K."/>
            <person name="de Jong P.J."/>
            <person name="Hrdy I."/>
            <person name="Horvathova L."/>
            <person name="Zubacova Z."/>
            <person name="Dolezal P."/>
            <person name="Malik S.B."/>
            <person name="Logsdon J.M. Jr."/>
            <person name="Henze K."/>
            <person name="Gupta A."/>
            <person name="Wang C.C."/>
            <person name="Dunne R.L."/>
            <person name="Upcroft J.A."/>
            <person name="Upcroft P."/>
            <person name="White O."/>
            <person name="Salzberg S.L."/>
            <person name="Tang P."/>
            <person name="Chiu C.-H."/>
            <person name="Lee Y.-S."/>
            <person name="Embley T.M."/>
            <person name="Coombs G.H."/>
            <person name="Mottram J.C."/>
            <person name="Tachezy J."/>
            <person name="Fraser-Liggett C.M."/>
            <person name="Johnson P.J."/>
        </authorList>
    </citation>
    <scope>NUCLEOTIDE SEQUENCE [LARGE SCALE GENOMIC DNA]</scope>
    <source>
        <strain evidence="10">G3</strain>
    </source>
</reference>
<evidence type="ECO:0000256" key="5">
    <source>
        <dbReference type="ARBA" id="ARBA00022840"/>
    </source>
</evidence>
<reference evidence="10" key="1">
    <citation type="submission" date="2006-10" db="EMBL/GenBank/DDBJ databases">
        <authorList>
            <person name="Amadeo P."/>
            <person name="Zhao Q."/>
            <person name="Wortman J."/>
            <person name="Fraser-Liggett C."/>
            <person name="Carlton J."/>
        </authorList>
    </citation>
    <scope>NUCLEOTIDE SEQUENCE</scope>
    <source>
        <strain evidence="10">G3</strain>
    </source>
</reference>
<dbReference type="VEuPathDB" id="TrichDB:TVAG_307130"/>
<dbReference type="OrthoDB" id="192887at2759"/>
<proteinExistence type="inferred from homology"/>
<dbReference type="Proteomes" id="UP000001542">
    <property type="component" value="Unassembled WGS sequence"/>
</dbReference>
<dbReference type="GO" id="GO:0004674">
    <property type="term" value="F:protein serine/threonine kinase activity"/>
    <property type="evidence" value="ECO:0000318"/>
    <property type="project" value="GO_Central"/>
</dbReference>
<dbReference type="SMR" id="A2FMB8"/>
<evidence type="ECO:0000256" key="3">
    <source>
        <dbReference type="ARBA" id="ARBA00022741"/>
    </source>
</evidence>
<dbReference type="PANTHER" id="PTHR24055">
    <property type="entry name" value="MITOGEN-ACTIVATED PROTEIN KINASE"/>
    <property type="match status" value="1"/>
</dbReference>
<keyword evidence="5 6" id="KW-0067">ATP-binding</keyword>
<keyword evidence="4 8" id="KW-0418">Kinase</keyword>
<dbReference type="GO" id="GO:0005634">
    <property type="term" value="C:nucleus"/>
    <property type="evidence" value="ECO:0000318"/>
    <property type="project" value="GO_Central"/>
</dbReference>
<accession>A2FMB8</accession>
<keyword evidence="2 8" id="KW-0808">Transferase</keyword>
<dbReference type="GO" id="GO:0005737">
    <property type="term" value="C:cytoplasm"/>
    <property type="evidence" value="ECO:0000318"/>
    <property type="project" value="GO_Central"/>
</dbReference>
<evidence type="ECO:0000313" key="10">
    <source>
        <dbReference type="EMBL" id="EAX93935.1"/>
    </source>
</evidence>
<dbReference type="Gene3D" id="1.10.510.10">
    <property type="entry name" value="Transferase(Phosphotransferase) domain 1"/>
    <property type="match status" value="1"/>
</dbReference>
<dbReference type="InterPro" id="IPR011009">
    <property type="entry name" value="Kinase-like_dom_sf"/>
</dbReference>
<dbReference type="InterPro" id="IPR000719">
    <property type="entry name" value="Prot_kinase_dom"/>
</dbReference>
<dbReference type="InterPro" id="IPR017441">
    <property type="entry name" value="Protein_kinase_ATP_BS"/>
</dbReference>
<keyword evidence="1 7" id="KW-0723">Serine/threonine-protein kinase</keyword>
<dbReference type="CDD" id="cd07834">
    <property type="entry name" value="STKc_MAPK"/>
    <property type="match status" value="1"/>
</dbReference>
<feature type="domain" description="Protein kinase" evidence="9">
    <location>
        <begin position="21"/>
        <end position="310"/>
    </location>
</feature>
<dbReference type="PROSITE" id="PS00107">
    <property type="entry name" value="PROTEIN_KINASE_ATP"/>
    <property type="match status" value="1"/>
</dbReference>
<comment type="catalytic activity">
    <reaction evidence="8">
        <text>L-threonyl-[protein] + ATP = O-phospho-L-threonyl-[protein] + ADP + H(+)</text>
        <dbReference type="Rhea" id="RHEA:46608"/>
        <dbReference type="Rhea" id="RHEA-COMP:11060"/>
        <dbReference type="Rhea" id="RHEA-COMP:11605"/>
        <dbReference type="ChEBI" id="CHEBI:15378"/>
        <dbReference type="ChEBI" id="CHEBI:30013"/>
        <dbReference type="ChEBI" id="CHEBI:30616"/>
        <dbReference type="ChEBI" id="CHEBI:61977"/>
        <dbReference type="ChEBI" id="CHEBI:456216"/>
        <dbReference type="EC" id="2.7.11.24"/>
    </reaction>
</comment>
<evidence type="ECO:0000256" key="8">
    <source>
        <dbReference type="RuleBase" id="RU361165"/>
    </source>
</evidence>
<dbReference type="GO" id="GO:0005524">
    <property type="term" value="F:ATP binding"/>
    <property type="evidence" value="ECO:0007669"/>
    <property type="project" value="UniProtKB-UniRule"/>
</dbReference>
<evidence type="ECO:0000256" key="7">
    <source>
        <dbReference type="RuleBase" id="RU000304"/>
    </source>
</evidence>
<dbReference type="KEGG" id="tva:4751660"/>
<dbReference type="VEuPathDB" id="TrichDB:TVAGG3_0177920"/>
<dbReference type="EC" id="2.7.11.24" evidence="8"/>
<dbReference type="GO" id="GO:0035556">
    <property type="term" value="P:intracellular signal transduction"/>
    <property type="evidence" value="ECO:0000318"/>
    <property type="project" value="GO_Central"/>
</dbReference>
<comment type="similarity">
    <text evidence="8">Belongs to the protein kinase superfamily. Ser/Thr protein kinase family. MAP kinase subfamily.</text>
</comment>
<dbReference type="InParanoid" id="A2FMB8"/>
<dbReference type="OMA" id="YFSEFRD"/>